<dbReference type="AlphaFoldDB" id="A0A917AAC8"/>
<keyword evidence="1" id="KW-0732">Signal</keyword>
<reference evidence="3" key="1">
    <citation type="journal article" date="2014" name="Int. J. Syst. Evol. Microbiol.">
        <title>Complete genome sequence of Corynebacterium casei LMG S-19264T (=DSM 44701T), isolated from a smear-ripened cheese.</title>
        <authorList>
            <consortium name="US DOE Joint Genome Institute (JGI-PGF)"/>
            <person name="Walter F."/>
            <person name="Albersmeier A."/>
            <person name="Kalinowski J."/>
            <person name="Ruckert C."/>
        </authorList>
    </citation>
    <scope>NUCLEOTIDE SEQUENCE</scope>
    <source>
        <strain evidence="3">CGMCC 1.16012</strain>
    </source>
</reference>
<dbReference type="Gene3D" id="3.40.190.10">
    <property type="entry name" value="Periplasmic binding protein-like II"/>
    <property type="match status" value="2"/>
</dbReference>
<dbReference type="SUPFAM" id="SSF53850">
    <property type="entry name" value="Periplasmic binding protein-like II"/>
    <property type="match status" value="1"/>
</dbReference>
<reference evidence="3" key="2">
    <citation type="submission" date="2020-09" db="EMBL/GenBank/DDBJ databases">
        <authorList>
            <person name="Sun Q."/>
            <person name="Zhou Y."/>
        </authorList>
    </citation>
    <scope>NUCLEOTIDE SEQUENCE</scope>
    <source>
        <strain evidence="3">CGMCC 1.16012</strain>
    </source>
</reference>
<feature type="chain" id="PRO_5037471135" description="LysM domain-containing protein" evidence="1">
    <location>
        <begin position="31"/>
        <end position="365"/>
    </location>
</feature>
<accession>A0A917AAC8</accession>
<feature type="signal peptide" evidence="1">
    <location>
        <begin position="1"/>
        <end position="30"/>
    </location>
</feature>
<name>A0A917AAC8_9RHOB</name>
<dbReference type="PROSITE" id="PS51782">
    <property type="entry name" value="LYSM"/>
    <property type="match status" value="1"/>
</dbReference>
<dbReference type="InterPro" id="IPR018392">
    <property type="entry name" value="LysM"/>
</dbReference>
<proteinExistence type="predicted"/>
<comment type="caution">
    <text evidence="3">The sequence shown here is derived from an EMBL/GenBank/DDBJ whole genome shotgun (WGS) entry which is preliminary data.</text>
</comment>
<dbReference type="EMBL" id="BMKN01000001">
    <property type="protein sequence ID" value="GGE37314.1"/>
    <property type="molecule type" value="Genomic_DNA"/>
</dbReference>
<evidence type="ECO:0000256" key="1">
    <source>
        <dbReference type="SAM" id="SignalP"/>
    </source>
</evidence>
<sequence>MRSFVEMTIKTMTKSILAGVGLAAALPVAAAAQQACGDYTVQAGDSLGSIAAAAYGSFDYQAIFNANRDVLGGNPNNLAPGMVLAMPCADDLNGASLAINVVPENSGSSAAGYNPPIKLLTGSGWAPFSEEKLTGGGFLPRLATTALRRGGNDRDFSLAYVEDLGAHLDVLLPSGAFDISLGWYMPDCNKMNVLSPTSKRQCNEFDASVPVYETVMGYYTKVGSAYEEAVEFRDFTGARFCRVESQLTFDLEEEGLQPPLVTLVRPKTAEDCFEELMRGGVDVVGIEVQSAAAVINELQIEDEVIDNPNLSKVLSMSFLAHKSNPFGRQYILMMNRGLNEMRETGEWFQIISSSLAEYNQQLVTN</sequence>
<dbReference type="CDD" id="cd00118">
    <property type="entry name" value="LysM"/>
    <property type="match status" value="1"/>
</dbReference>
<evidence type="ECO:0000313" key="3">
    <source>
        <dbReference type="EMBL" id="GGE37314.1"/>
    </source>
</evidence>
<gene>
    <name evidence="3" type="ORF">GCM10011517_01300</name>
</gene>
<dbReference type="SMART" id="SM00257">
    <property type="entry name" value="LysM"/>
    <property type="match status" value="1"/>
</dbReference>
<organism evidence="3 4">
    <name type="scientific">Actibacterium pelagium</name>
    <dbReference type="NCBI Taxonomy" id="2029103"/>
    <lineage>
        <taxon>Bacteria</taxon>
        <taxon>Pseudomonadati</taxon>
        <taxon>Pseudomonadota</taxon>
        <taxon>Alphaproteobacteria</taxon>
        <taxon>Rhodobacterales</taxon>
        <taxon>Roseobacteraceae</taxon>
        <taxon>Actibacterium</taxon>
    </lineage>
</organism>
<evidence type="ECO:0000313" key="4">
    <source>
        <dbReference type="Proteomes" id="UP000606730"/>
    </source>
</evidence>
<protein>
    <recommendedName>
        <fullName evidence="2">LysM domain-containing protein</fullName>
    </recommendedName>
</protein>
<feature type="domain" description="LysM" evidence="2">
    <location>
        <begin position="37"/>
        <end position="86"/>
    </location>
</feature>
<dbReference type="Gene3D" id="3.10.350.10">
    <property type="entry name" value="LysM domain"/>
    <property type="match status" value="1"/>
</dbReference>
<dbReference type="InterPro" id="IPR036779">
    <property type="entry name" value="LysM_dom_sf"/>
</dbReference>
<dbReference type="Proteomes" id="UP000606730">
    <property type="component" value="Unassembled WGS sequence"/>
</dbReference>
<evidence type="ECO:0000259" key="2">
    <source>
        <dbReference type="PROSITE" id="PS51782"/>
    </source>
</evidence>
<keyword evidence="4" id="KW-1185">Reference proteome</keyword>
<dbReference type="Pfam" id="PF01476">
    <property type="entry name" value="LysM"/>
    <property type="match status" value="1"/>
</dbReference>